<dbReference type="InterPro" id="IPR023606">
    <property type="entry name" value="CoA-Trfase_III_dom_1_sf"/>
</dbReference>
<dbReference type="EMBL" id="JBHTAS010000001">
    <property type="protein sequence ID" value="MFC7142500.1"/>
    <property type="molecule type" value="Genomic_DNA"/>
</dbReference>
<accession>A0ABD5Y567</accession>
<dbReference type="Gene3D" id="3.30.1540.10">
    <property type="entry name" value="formyl-coa transferase, domain 3"/>
    <property type="match status" value="1"/>
</dbReference>
<dbReference type="InterPro" id="IPR054905">
    <property type="entry name" value="Scnl_mescCoAtase"/>
</dbReference>
<evidence type="ECO:0000313" key="3">
    <source>
        <dbReference type="EMBL" id="MFC7142500.1"/>
    </source>
</evidence>
<evidence type="ECO:0000256" key="1">
    <source>
        <dbReference type="ARBA" id="ARBA00022679"/>
    </source>
</evidence>
<keyword evidence="1 3" id="KW-0808">Transferase</keyword>
<keyword evidence="4" id="KW-1185">Reference proteome</keyword>
<dbReference type="Pfam" id="PF02515">
    <property type="entry name" value="CoA_transf_3"/>
    <property type="match status" value="1"/>
</dbReference>
<protein>
    <submittedName>
        <fullName evidence="3">Succinyl-CoA:mesaconate CoA-transferase</fullName>
        <ecNumber evidence="3">2.8.3.26</ecNumber>
    </submittedName>
</protein>
<evidence type="ECO:0000313" key="4">
    <source>
        <dbReference type="Proteomes" id="UP001596432"/>
    </source>
</evidence>
<dbReference type="Gene3D" id="3.40.50.10540">
    <property type="entry name" value="Crotonobetainyl-coa:carnitine coa-transferase, domain 1"/>
    <property type="match status" value="1"/>
</dbReference>
<dbReference type="InterPro" id="IPR050483">
    <property type="entry name" value="CoA-transferase_III_domain"/>
</dbReference>
<dbReference type="EC" id="2.8.3.26" evidence="3"/>
<dbReference type="RefSeq" id="WP_274323565.1">
    <property type="nucleotide sequence ID" value="NZ_CP118158.1"/>
</dbReference>
<dbReference type="PANTHER" id="PTHR48207">
    <property type="entry name" value="SUCCINATE--HYDROXYMETHYLGLUTARATE COA-TRANSFERASE"/>
    <property type="match status" value="1"/>
</dbReference>
<dbReference type="NCBIfam" id="NF041294">
    <property type="entry name" value="Scnl_mescCoAtase"/>
    <property type="match status" value="1"/>
</dbReference>
<dbReference type="PANTHER" id="PTHR48207:SF3">
    <property type="entry name" value="SUCCINATE--HYDROXYMETHYLGLUTARATE COA-TRANSFERASE"/>
    <property type="match status" value="1"/>
</dbReference>
<dbReference type="GO" id="GO:0016740">
    <property type="term" value="F:transferase activity"/>
    <property type="evidence" value="ECO:0007669"/>
    <property type="project" value="UniProtKB-KW"/>
</dbReference>
<sequence>MGALSDLRVIDLTQVLAGPYCTMLLADMGADVVKVERPGGDLIRTNPPFVEDADEEAYGGYFQSVNRNKRSLELDLGDREDRADFLSLVETADVVVENYRAGTMERFDLGYETLRERNPGLIYSSIRGFGDPRTGETDRQGQPSFDLVAQALGGVMEITGRPDGPPTKVGPGIGDLFTAVLNAVGVLAAVHHRDRTGEGQYVDTAMYDAMVSLCERTVYQYSYTGEAPGRRGNAHPTLFPYNAFETTDGHVVIAAFSDGHWRALCEAMERPDLAADYPDGADRLAERDALRGEIAEWTRTRSSDAVVEALDGSVPAAPVQDTSDVFADPHVEAREMLATVDQPGTDERVTVAGNPIKLSETPTGVERRAPLLDEHRDELLDHLGPGRDDAEQAKRTD</sequence>
<comment type="caution">
    <text evidence="3">The sequence shown here is derived from an EMBL/GenBank/DDBJ whole genome shotgun (WGS) entry which is preliminary data.</text>
</comment>
<proteinExistence type="predicted"/>
<dbReference type="GeneID" id="78822842"/>
<evidence type="ECO:0000256" key="2">
    <source>
        <dbReference type="SAM" id="MobiDB-lite"/>
    </source>
</evidence>
<dbReference type="InterPro" id="IPR044855">
    <property type="entry name" value="CoA-Trfase_III_dom3_sf"/>
</dbReference>
<dbReference type="AlphaFoldDB" id="A0ABD5Y567"/>
<name>A0ABD5Y567_9EURY</name>
<dbReference type="SUPFAM" id="SSF89796">
    <property type="entry name" value="CoA-transferase family III (CaiB/BaiF)"/>
    <property type="match status" value="1"/>
</dbReference>
<dbReference type="Proteomes" id="UP001596432">
    <property type="component" value="Unassembled WGS sequence"/>
</dbReference>
<organism evidence="3 4">
    <name type="scientific">Halosimplex aquaticum</name>
    <dbReference type="NCBI Taxonomy" id="3026162"/>
    <lineage>
        <taxon>Archaea</taxon>
        <taxon>Methanobacteriati</taxon>
        <taxon>Methanobacteriota</taxon>
        <taxon>Stenosarchaea group</taxon>
        <taxon>Halobacteria</taxon>
        <taxon>Halobacteriales</taxon>
        <taxon>Haloarculaceae</taxon>
        <taxon>Halosimplex</taxon>
    </lineage>
</organism>
<reference evidence="3 4" key="1">
    <citation type="journal article" date="2019" name="Int. J. Syst. Evol. Microbiol.">
        <title>The Global Catalogue of Microorganisms (GCM) 10K type strain sequencing project: providing services to taxonomists for standard genome sequencing and annotation.</title>
        <authorList>
            <consortium name="The Broad Institute Genomics Platform"/>
            <consortium name="The Broad Institute Genome Sequencing Center for Infectious Disease"/>
            <person name="Wu L."/>
            <person name="Ma J."/>
        </authorList>
    </citation>
    <scope>NUCLEOTIDE SEQUENCE [LARGE SCALE GENOMIC DNA]</scope>
    <source>
        <strain evidence="3 4">XZYJT29</strain>
    </source>
</reference>
<feature type="compositionally biased region" description="Basic and acidic residues" evidence="2">
    <location>
        <begin position="365"/>
        <end position="397"/>
    </location>
</feature>
<feature type="region of interest" description="Disordered" evidence="2">
    <location>
        <begin position="355"/>
        <end position="397"/>
    </location>
</feature>
<gene>
    <name evidence="3" type="primary">mct</name>
    <name evidence="3" type="ORF">ACFQMA_22010</name>
</gene>
<dbReference type="InterPro" id="IPR003673">
    <property type="entry name" value="CoA-Trfase_fam_III"/>
</dbReference>